<gene>
    <name evidence="1" type="ORF">DW787_07990</name>
</gene>
<sequence length="416" mass="46254">MGMDVAIAKRRLGGQHVVLRICRGSELTGDFDDVSVDGLNGLLLSKNFLQLMEAIESLGPISAEKLNSPAAKAALADDERERVVPAGEVRELFRSGELSEPDAERLEEEAYLEYLGNGTVNKSAMRKMVQRYDATGNGFISRLDTCSEGDAVSIELVQDWMDLRNNLTLAARVKGFMLNPPELDGVLAERLSSDPLLAAGFERAPLKRGLLSQAGSNYKCFADYGMQYRRLCAFNTYFARDEETLGSKIGSMFLSLGCQAPLLQSRLTTERGWITSLKGSHVVNYLSIPLATNFEEGKERKQNYLSVCFNEGDDPKDVAKSYLGALLMGWLQPEIDKSSCYSEDGQVRLRRRNLVDALWSYVLFPGDYEIAICKNCGNAFLRSGKGRVKIWCSDSCRVQFANRGEPEEWALGFYES</sequence>
<dbReference type="EMBL" id="QSJI01000012">
    <property type="protein sequence ID" value="RHD54191.1"/>
    <property type="molecule type" value="Genomic_DNA"/>
</dbReference>
<accession>A0A414FTP2</accession>
<name>A0A414FTP2_9ACTN</name>
<evidence type="ECO:0008006" key="3">
    <source>
        <dbReference type="Google" id="ProtNLM"/>
    </source>
</evidence>
<comment type="caution">
    <text evidence="1">The sequence shown here is derived from an EMBL/GenBank/DDBJ whole genome shotgun (WGS) entry which is preliminary data.</text>
</comment>
<organism evidence="1 2">
    <name type="scientific">Collinsella intestinalis</name>
    <dbReference type="NCBI Taxonomy" id="147207"/>
    <lineage>
        <taxon>Bacteria</taxon>
        <taxon>Bacillati</taxon>
        <taxon>Actinomycetota</taxon>
        <taxon>Coriobacteriia</taxon>
        <taxon>Coriobacteriales</taxon>
        <taxon>Coriobacteriaceae</taxon>
        <taxon>Collinsella</taxon>
    </lineage>
</organism>
<reference evidence="1 2" key="1">
    <citation type="submission" date="2018-08" db="EMBL/GenBank/DDBJ databases">
        <title>A genome reference for cultivated species of the human gut microbiota.</title>
        <authorList>
            <person name="Zou Y."/>
            <person name="Xue W."/>
            <person name="Luo G."/>
        </authorList>
    </citation>
    <scope>NUCLEOTIDE SEQUENCE [LARGE SCALE GENOMIC DNA]</scope>
    <source>
        <strain evidence="1 2">AM30-5LB</strain>
    </source>
</reference>
<dbReference type="Proteomes" id="UP000286050">
    <property type="component" value="Unassembled WGS sequence"/>
</dbReference>
<evidence type="ECO:0000313" key="1">
    <source>
        <dbReference type="EMBL" id="RHD54191.1"/>
    </source>
</evidence>
<proteinExistence type="predicted"/>
<dbReference type="AlphaFoldDB" id="A0A414FTP2"/>
<protein>
    <recommendedName>
        <fullName evidence="3">EF-hand domain-containing protein</fullName>
    </recommendedName>
</protein>
<evidence type="ECO:0000313" key="2">
    <source>
        <dbReference type="Proteomes" id="UP000286050"/>
    </source>
</evidence>